<dbReference type="InterPro" id="IPR015422">
    <property type="entry name" value="PyrdxlP-dep_Trfase_small"/>
</dbReference>
<dbReference type="Gene3D" id="3.90.1150.10">
    <property type="entry name" value="Aspartate Aminotransferase, domain 1"/>
    <property type="match status" value="1"/>
</dbReference>
<proteinExistence type="predicted"/>
<sequence length="383" mass="43021">MLTCQNSLFQLDPDVTYLNNAYRGPILKSSEEAAIEDLKKMRNPFSQNPEDFFTTVNSVKALFSQMVGSSADDIALIPSTSYGFACALSNWNNARGKNAITVRDEFPSGYFSLKRWAEENDSQLVIIDPDPEANNPGKSWNERLLEAINEETGVVLISSVHWMNGVKFDLKAIGERCQEVGACFVVDGTQSVGAMPIDVKEFKIDALICASYKWLLGPYSLAISYFSDKFKDGKPLEESWMNRTNSHIFSELTNYQEEFLPGANRFNVGETSYFVLLPMLEKALEQLSEWTAYGIQEYAGSLKKELIDFQQVRGLDLEFGPFSANHLFALPLPEGINPKEIKANLDAQKVFVSVRGQSLRVSINVFNDKSDIDRLKEVLYSVD</sequence>
<dbReference type="GO" id="GO:0008483">
    <property type="term" value="F:transaminase activity"/>
    <property type="evidence" value="ECO:0007669"/>
    <property type="project" value="UniProtKB-KW"/>
</dbReference>
<comment type="caution">
    <text evidence="3">The sequence shown here is derived from an EMBL/GenBank/DDBJ whole genome shotgun (WGS) entry which is preliminary data.</text>
</comment>
<gene>
    <name evidence="3" type="ORF">QVH07_04085</name>
</gene>
<keyword evidence="3" id="KW-0032">Aminotransferase</keyword>
<dbReference type="PANTHER" id="PTHR43586:SF15">
    <property type="entry name" value="BLR3095 PROTEIN"/>
    <property type="match status" value="1"/>
</dbReference>
<evidence type="ECO:0000256" key="1">
    <source>
        <dbReference type="ARBA" id="ARBA00022898"/>
    </source>
</evidence>
<organism evidence="3 4">
    <name type="scientific">Algoriphagus sediminis</name>
    <dbReference type="NCBI Taxonomy" id="3057113"/>
    <lineage>
        <taxon>Bacteria</taxon>
        <taxon>Pseudomonadati</taxon>
        <taxon>Bacteroidota</taxon>
        <taxon>Cytophagia</taxon>
        <taxon>Cytophagales</taxon>
        <taxon>Cyclobacteriaceae</taxon>
        <taxon>Algoriphagus</taxon>
    </lineage>
</organism>
<keyword evidence="4" id="KW-1185">Reference proteome</keyword>
<evidence type="ECO:0000313" key="4">
    <source>
        <dbReference type="Proteomes" id="UP001171916"/>
    </source>
</evidence>
<keyword evidence="3" id="KW-0808">Transferase</keyword>
<feature type="domain" description="Aminotransferase class V" evidence="2">
    <location>
        <begin position="51"/>
        <end position="375"/>
    </location>
</feature>
<protein>
    <submittedName>
        <fullName evidence="3">Aminotransferase class V-fold PLP-dependent enzyme</fullName>
    </submittedName>
</protein>
<dbReference type="Gene3D" id="3.40.640.10">
    <property type="entry name" value="Type I PLP-dependent aspartate aminotransferase-like (Major domain)"/>
    <property type="match status" value="1"/>
</dbReference>
<dbReference type="EMBL" id="JAUEPH010000002">
    <property type="protein sequence ID" value="MDN3203309.1"/>
    <property type="molecule type" value="Genomic_DNA"/>
</dbReference>
<dbReference type="Pfam" id="PF00266">
    <property type="entry name" value="Aminotran_5"/>
    <property type="match status" value="1"/>
</dbReference>
<dbReference type="InterPro" id="IPR000192">
    <property type="entry name" value="Aminotrans_V_dom"/>
</dbReference>
<dbReference type="Proteomes" id="UP001171916">
    <property type="component" value="Unassembled WGS sequence"/>
</dbReference>
<evidence type="ECO:0000259" key="2">
    <source>
        <dbReference type="Pfam" id="PF00266"/>
    </source>
</evidence>
<dbReference type="InterPro" id="IPR015424">
    <property type="entry name" value="PyrdxlP-dep_Trfase"/>
</dbReference>
<dbReference type="RefSeq" id="WP_289998873.1">
    <property type="nucleotide sequence ID" value="NZ_JAUEPH010000002.1"/>
</dbReference>
<dbReference type="InterPro" id="IPR015421">
    <property type="entry name" value="PyrdxlP-dep_Trfase_major"/>
</dbReference>
<dbReference type="PANTHER" id="PTHR43586">
    <property type="entry name" value="CYSTEINE DESULFURASE"/>
    <property type="match status" value="1"/>
</dbReference>
<evidence type="ECO:0000313" key="3">
    <source>
        <dbReference type="EMBL" id="MDN3203309.1"/>
    </source>
</evidence>
<dbReference type="SUPFAM" id="SSF53383">
    <property type="entry name" value="PLP-dependent transferases"/>
    <property type="match status" value="1"/>
</dbReference>
<name>A0ABT7YAT2_9BACT</name>
<reference evidence="3" key="1">
    <citation type="submission" date="2023-06" db="EMBL/GenBank/DDBJ databases">
        <title>Robiginitalea aurantiacus sp. nov. and Algoriphagus sediminis sp. nov., isolated from coastal sediment.</title>
        <authorList>
            <person name="Zhou Z.Y."/>
            <person name="An J."/>
            <person name="Jia Y.W."/>
            <person name="Du Z.J."/>
        </authorList>
    </citation>
    <scope>NUCLEOTIDE SEQUENCE</scope>
    <source>
        <strain evidence="3">C2-7</strain>
    </source>
</reference>
<accession>A0ABT7YAT2</accession>
<keyword evidence="1" id="KW-0663">Pyridoxal phosphate</keyword>